<name>A0ABQ4MJY7_9BACL</name>
<evidence type="ECO:0000313" key="2">
    <source>
        <dbReference type="Proteomes" id="UP000679992"/>
    </source>
</evidence>
<comment type="caution">
    <text evidence="1">The sequence shown here is derived from an EMBL/GenBank/DDBJ whole genome shotgun (WGS) entry which is preliminary data.</text>
</comment>
<dbReference type="PROSITE" id="PS51257">
    <property type="entry name" value="PROKAR_LIPOPROTEIN"/>
    <property type="match status" value="1"/>
</dbReference>
<reference evidence="1 2" key="1">
    <citation type="submission" date="2021-03" db="EMBL/GenBank/DDBJ databases">
        <title>Antimicrobial resistance genes in bacteria isolated from Japanese honey, and their potential for conferring macrolide and lincosamide resistance in the American foulbrood pathogen Paenibacillus larvae.</title>
        <authorList>
            <person name="Okamoto M."/>
            <person name="Kumagai M."/>
            <person name="Kanamori H."/>
            <person name="Takamatsu D."/>
        </authorList>
    </citation>
    <scope>NUCLEOTIDE SEQUENCE [LARGE SCALE GENOMIC DNA]</scope>
    <source>
        <strain evidence="1 2">J42TS3</strain>
    </source>
</reference>
<organism evidence="1 2">
    <name type="scientific">Paenibacillus vini</name>
    <dbReference type="NCBI Taxonomy" id="1476024"/>
    <lineage>
        <taxon>Bacteria</taxon>
        <taxon>Bacillati</taxon>
        <taxon>Bacillota</taxon>
        <taxon>Bacilli</taxon>
        <taxon>Bacillales</taxon>
        <taxon>Paenibacillaceae</taxon>
        <taxon>Paenibacillus</taxon>
    </lineage>
</organism>
<sequence length="117" mass="13304">MRKIMSVVVISVLLLVTGCSGGKEVNNLTLDKFIEAYTSQGIEVDKNEKPLFEMIKANDGVIFYYDNSPVKIYEFESEKKLDKAKKENDVIKDFVSNGKFLLETKKQEAVEIFNSVK</sequence>
<accession>A0ABQ4MJY7</accession>
<proteinExistence type="predicted"/>
<keyword evidence="2" id="KW-1185">Reference proteome</keyword>
<evidence type="ECO:0008006" key="3">
    <source>
        <dbReference type="Google" id="ProtNLM"/>
    </source>
</evidence>
<dbReference type="RefSeq" id="WP_213656708.1">
    <property type="nucleotide sequence ID" value="NZ_BOSL01000026.1"/>
</dbReference>
<protein>
    <recommendedName>
        <fullName evidence="3">DUF4825 domain-containing protein</fullName>
    </recommendedName>
</protein>
<gene>
    <name evidence="1" type="ORF">J42TS3_49970</name>
</gene>
<dbReference type="Proteomes" id="UP000679992">
    <property type="component" value="Unassembled WGS sequence"/>
</dbReference>
<evidence type="ECO:0000313" key="1">
    <source>
        <dbReference type="EMBL" id="GIP55962.1"/>
    </source>
</evidence>
<dbReference type="EMBL" id="BOSL01000026">
    <property type="protein sequence ID" value="GIP55962.1"/>
    <property type="molecule type" value="Genomic_DNA"/>
</dbReference>